<dbReference type="PANTHER" id="PTHR23355">
    <property type="entry name" value="RIBONUCLEASE"/>
    <property type="match status" value="1"/>
</dbReference>
<evidence type="ECO:0000256" key="4">
    <source>
        <dbReference type="ARBA" id="ARBA00022722"/>
    </source>
</evidence>
<keyword evidence="6 8" id="KW-0269">Exonuclease</keyword>
<reference evidence="10 11" key="1">
    <citation type="journal article" date="2014" name="Environ. Microbiol.">
        <title>Genomic signatures of obligate host dependence in the luminous bacterial symbiont of a vertebrate.</title>
        <authorList>
            <person name="Hendry T.A."/>
            <person name="de Wet J.R."/>
            <person name="Dunlap P.V."/>
        </authorList>
    </citation>
    <scope>NUCLEOTIDE SEQUENCE [LARGE SCALE GENOMIC DNA]</scope>
    <source>
        <strain evidence="10 11">Akat1</strain>
    </source>
</reference>
<dbReference type="AlphaFoldDB" id="S3DHQ1"/>
<dbReference type="InterPro" id="IPR013668">
    <property type="entry name" value="RNase_R_HTH_12"/>
</dbReference>
<dbReference type="InterPro" id="IPR040476">
    <property type="entry name" value="CSD2"/>
</dbReference>
<dbReference type="GO" id="GO:0006402">
    <property type="term" value="P:mRNA catabolic process"/>
    <property type="evidence" value="ECO:0007669"/>
    <property type="project" value="TreeGrafter"/>
</dbReference>
<comment type="function">
    <text evidence="8">3'-5' exoribonuclease that releases 5'-nucleoside monophosphates and is involved in maturation of structured RNAs.</text>
</comment>
<dbReference type="PROSITE" id="PS01175">
    <property type="entry name" value="RIBONUCLEASE_II"/>
    <property type="match status" value="1"/>
</dbReference>
<dbReference type="Proteomes" id="UP000053688">
    <property type="component" value="Unassembled WGS sequence"/>
</dbReference>
<keyword evidence="3 8" id="KW-0963">Cytoplasm</keyword>
<dbReference type="InterPro" id="IPR022966">
    <property type="entry name" value="RNase_II/R_CS"/>
</dbReference>
<evidence type="ECO:0000313" key="11">
    <source>
        <dbReference type="Proteomes" id="UP000053688"/>
    </source>
</evidence>
<keyword evidence="11" id="KW-1185">Reference proteome</keyword>
<dbReference type="Pfam" id="PF08206">
    <property type="entry name" value="OB_RNB"/>
    <property type="match status" value="1"/>
</dbReference>
<dbReference type="RefSeq" id="WP_016503843.1">
    <property type="nucleotide sequence ID" value="NZ_AMSD01000002.1"/>
</dbReference>
<evidence type="ECO:0000259" key="9">
    <source>
        <dbReference type="PROSITE" id="PS50126"/>
    </source>
</evidence>
<dbReference type="CDD" id="cd04471">
    <property type="entry name" value="S1_RNase_R"/>
    <property type="match status" value="1"/>
</dbReference>
<feature type="domain" description="S1 motif" evidence="9">
    <location>
        <begin position="647"/>
        <end position="728"/>
    </location>
</feature>
<organism evidence="10 11">
    <name type="scientific">Candidatus Photodesmus katoptron Akat1</name>
    <dbReference type="NCBI Taxonomy" id="1236703"/>
    <lineage>
        <taxon>Bacteria</taxon>
        <taxon>Pseudomonadati</taxon>
        <taxon>Pseudomonadota</taxon>
        <taxon>Gammaproteobacteria</taxon>
        <taxon>Vibrionales</taxon>
        <taxon>Vibrionaceae</taxon>
        <taxon>Candidatus Photodesmus</taxon>
    </lineage>
</organism>
<comment type="caution">
    <text evidence="10">The sequence shown here is derived from an EMBL/GenBank/DDBJ whole genome shotgun (WGS) entry which is preliminary data.</text>
</comment>
<dbReference type="Gene3D" id="2.40.50.140">
    <property type="entry name" value="Nucleic acid-binding proteins"/>
    <property type="match status" value="2"/>
</dbReference>
<dbReference type="EC" id="3.1.13.1" evidence="8"/>
<evidence type="ECO:0000256" key="7">
    <source>
        <dbReference type="ARBA" id="ARBA00022884"/>
    </source>
</evidence>
<dbReference type="STRING" id="28176.CF66_7077"/>
<comment type="similarity">
    <text evidence="8">Belongs to the RNR ribonuclease family. RNase R subfamily.</text>
</comment>
<keyword evidence="4 8" id="KW-0540">Nuclease</keyword>
<evidence type="ECO:0000256" key="8">
    <source>
        <dbReference type="HAMAP-Rule" id="MF_01895"/>
    </source>
</evidence>
<evidence type="ECO:0000256" key="3">
    <source>
        <dbReference type="ARBA" id="ARBA00022490"/>
    </source>
</evidence>
<dbReference type="NCBIfam" id="TIGR02063">
    <property type="entry name" value="RNase_R"/>
    <property type="match status" value="1"/>
</dbReference>
<sequence>MNNDPFLFRESKKYKNPIPSREFILAYLDKLQTPIDHNSLFKELNLSRKEHYKALRLRLRAMERDGQLILINRYHYALPYKCETMKGFVIGHRHGYGWFRPEGQISNHIDVFLPHHQMRTIIHGDYVLVRSFCAYKNARKEGRVLQLLKQCKDQIVGRLFFKNNTKYVLANDSRINRDILIPDDDSSNAQVGNIVVVEIINRNEHCAKGIIGKIIEVLGESMLPGIAIKVALLTHKIPNIWPDNVEKEISNFLNFSGKISEKSKKGRLDLRDLPFITIDDEDAHDFDDAVFCKARKNGGWRLWVAVADVSYYVHPNSYIDKEAINRGNSVYLPSRVIPMLPEVLSNGLCSLKPKVDRLCLICEISISDMGKLLDYKHYEAIISSHKRFTYNEVSAILNGDKVLRILYNPFIRHLEELHKMYKVLKNARNHRGSIEFDVFATKIIFSCRYKIDRIEPIIRNDAHKIVEECMILANIASALLLEKSKIPVLFRIHDSPDNINLKELRIFLDRLGLNLTGGLKPSSKDYANLISKIANHKNKELIQSVLLRSMKQAVYSSNNTGHFGLGLKVYVHVTSPIRRYSDLVLHRLIKYILSQENNTLTNSYYRYSSSDINFYSAQCSMTERRADNVNRMVSDWFKSEYIKDYIGEEFNGIIIHITHFGFFVRLDELYIDGLVHISCLTNDCYKFNLLNQSLIGKNFGINYRLGDIVKVKILSIDSEHSKITLKLVKGK</sequence>
<keyword evidence="5 8" id="KW-0378">Hydrolase</keyword>
<evidence type="ECO:0000256" key="6">
    <source>
        <dbReference type="ARBA" id="ARBA00022839"/>
    </source>
</evidence>
<dbReference type="SMART" id="SM00955">
    <property type="entry name" value="RNB"/>
    <property type="match status" value="1"/>
</dbReference>
<dbReference type="SMART" id="SM00316">
    <property type="entry name" value="S1"/>
    <property type="match status" value="1"/>
</dbReference>
<dbReference type="GO" id="GO:0005829">
    <property type="term" value="C:cytosol"/>
    <property type="evidence" value="ECO:0007669"/>
    <property type="project" value="TreeGrafter"/>
</dbReference>
<keyword evidence="7 8" id="KW-0694">RNA-binding</keyword>
<proteinExistence type="inferred from homology"/>
<dbReference type="Pfam" id="PF17876">
    <property type="entry name" value="CSD2"/>
    <property type="match status" value="1"/>
</dbReference>
<protein>
    <recommendedName>
        <fullName evidence="8">Ribonuclease R</fullName>
        <shortName evidence="8">RNase R</shortName>
        <ecNumber evidence="8">3.1.13.1</ecNumber>
    </recommendedName>
</protein>
<comment type="subcellular location">
    <subcellularLocation>
        <location evidence="2 8">Cytoplasm</location>
    </subcellularLocation>
</comment>
<dbReference type="InterPro" id="IPR003029">
    <property type="entry name" value="S1_domain"/>
</dbReference>
<dbReference type="PROSITE" id="PS50126">
    <property type="entry name" value="S1"/>
    <property type="match status" value="1"/>
</dbReference>
<dbReference type="InterPro" id="IPR004476">
    <property type="entry name" value="RNase_II/RNase_R"/>
</dbReference>
<dbReference type="InterPro" id="IPR012340">
    <property type="entry name" value="NA-bd_OB-fold"/>
</dbReference>
<accession>S3DHQ1</accession>
<dbReference type="Pfam" id="PF08461">
    <property type="entry name" value="WHD_RNase_R"/>
    <property type="match status" value="1"/>
</dbReference>
<dbReference type="Pfam" id="PF00575">
    <property type="entry name" value="S1"/>
    <property type="match status" value="1"/>
</dbReference>
<dbReference type="InterPro" id="IPR011805">
    <property type="entry name" value="RNase_R"/>
</dbReference>
<dbReference type="SUPFAM" id="SSF50249">
    <property type="entry name" value="Nucleic acid-binding proteins"/>
    <property type="match status" value="4"/>
</dbReference>
<comment type="catalytic activity">
    <reaction evidence="1 8">
        <text>Exonucleolytic cleavage in the 3'- to 5'-direction to yield nucleoside 5'-phosphates.</text>
        <dbReference type="EC" id="3.1.13.1"/>
    </reaction>
</comment>
<evidence type="ECO:0000256" key="2">
    <source>
        <dbReference type="ARBA" id="ARBA00004496"/>
    </source>
</evidence>
<dbReference type="InterPro" id="IPR050180">
    <property type="entry name" value="RNR_Ribonuclease"/>
</dbReference>
<evidence type="ECO:0000256" key="1">
    <source>
        <dbReference type="ARBA" id="ARBA00001849"/>
    </source>
</evidence>
<evidence type="ECO:0000313" key="10">
    <source>
        <dbReference type="EMBL" id="EPE37210.1"/>
    </source>
</evidence>
<dbReference type="InterPro" id="IPR013223">
    <property type="entry name" value="RNase_B_OB_dom"/>
</dbReference>
<dbReference type="PATRIC" id="fig|1236703.3.peg.513"/>
<gene>
    <name evidence="8 10" type="primary">rnr</name>
    <name evidence="10" type="ORF">O1U_0508</name>
</gene>
<dbReference type="NCBIfam" id="TIGR00358">
    <property type="entry name" value="3_prime_RNase"/>
    <property type="match status" value="1"/>
</dbReference>
<dbReference type="HAMAP" id="MF_01895">
    <property type="entry name" value="RNase_R"/>
    <property type="match status" value="1"/>
</dbReference>
<dbReference type="EMBL" id="AMSD01000002">
    <property type="protein sequence ID" value="EPE37210.1"/>
    <property type="molecule type" value="Genomic_DNA"/>
</dbReference>
<dbReference type="Pfam" id="PF00773">
    <property type="entry name" value="RNB"/>
    <property type="match status" value="1"/>
</dbReference>
<dbReference type="InterPro" id="IPR001900">
    <property type="entry name" value="RNase_II/R"/>
</dbReference>
<dbReference type="PANTHER" id="PTHR23355:SF9">
    <property type="entry name" value="DIS3-LIKE EXONUCLEASE 2"/>
    <property type="match status" value="1"/>
</dbReference>
<dbReference type="GO" id="GO:0003723">
    <property type="term" value="F:RNA binding"/>
    <property type="evidence" value="ECO:0007669"/>
    <property type="project" value="UniProtKB-UniRule"/>
</dbReference>
<evidence type="ECO:0000256" key="5">
    <source>
        <dbReference type="ARBA" id="ARBA00022801"/>
    </source>
</evidence>
<dbReference type="eggNOG" id="COG0557">
    <property type="taxonomic scope" value="Bacteria"/>
</dbReference>
<name>S3DHQ1_9GAMM</name>
<dbReference type="GO" id="GO:0008859">
    <property type="term" value="F:exoribonuclease II activity"/>
    <property type="evidence" value="ECO:0007669"/>
    <property type="project" value="UniProtKB-UniRule"/>
</dbReference>